<dbReference type="OrthoDB" id="258143at2759"/>
<dbReference type="PANTHER" id="PTHR12755:SF6">
    <property type="entry name" value="POLYRIBONUCLEOTIDE 5'-HYDROXYL-KINASE CLP1"/>
    <property type="match status" value="1"/>
</dbReference>
<dbReference type="GeneID" id="17042195"/>
<dbReference type="PROSITE" id="PS50191">
    <property type="entry name" value="CRAL_TRIO"/>
    <property type="match status" value="1"/>
</dbReference>
<dbReference type="GO" id="GO:0031124">
    <property type="term" value="P:mRNA 3'-end processing"/>
    <property type="evidence" value="ECO:0007669"/>
    <property type="project" value="InterPro"/>
</dbReference>
<dbReference type="SUPFAM" id="SSF52087">
    <property type="entry name" value="CRAL/TRIO domain"/>
    <property type="match status" value="1"/>
</dbReference>
<keyword evidence="3" id="KW-0547">Nucleotide-binding</keyword>
<dbReference type="eggNOG" id="KOG1470">
    <property type="taxonomic scope" value="Eukaryota"/>
</dbReference>
<dbReference type="FunFam" id="2.40.30.330:FF:000002">
    <property type="entry name" value="Protein CLP1 homolog"/>
    <property type="match status" value="1"/>
</dbReference>
<dbReference type="KEGG" id="csl:COCSUDRAFT_47181"/>
<dbReference type="InterPro" id="IPR036273">
    <property type="entry name" value="CRAL/TRIO_N_dom_sf"/>
</dbReference>
<dbReference type="SUPFAM" id="SSF46938">
    <property type="entry name" value="CRAL/TRIO N-terminal domain"/>
    <property type="match status" value="1"/>
</dbReference>
<evidence type="ECO:0000313" key="9">
    <source>
        <dbReference type="Proteomes" id="UP000007264"/>
    </source>
</evidence>
<comment type="caution">
    <text evidence="8">The sequence shown here is derived from an EMBL/GenBank/DDBJ whole genome shotgun (WGS) entry which is preliminary data.</text>
</comment>
<dbReference type="SMART" id="SM01100">
    <property type="entry name" value="CRAL_TRIO_N"/>
    <property type="match status" value="1"/>
</dbReference>
<evidence type="ECO:0000256" key="2">
    <source>
        <dbReference type="ARBA" id="ARBA00022664"/>
    </source>
</evidence>
<dbReference type="GO" id="GO:0051731">
    <property type="term" value="F:polynucleotide 5'-hydroxyl-kinase activity"/>
    <property type="evidence" value="ECO:0007669"/>
    <property type="project" value="InterPro"/>
</dbReference>
<organism evidence="8 9">
    <name type="scientific">Coccomyxa subellipsoidea (strain C-169)</name>
    <name type="common">Green microalga</name>
    <dbReference type="NCBI Taxonomy" id="574566"/>
    <lineage>
        <taxon>Eukaryota</taxon>
        <taxon>Viridiplantae</taxon>
        <taxon>Chlorophyta</taxon>
        <taxon>core chlorophytes</taxon>
        <taxon>Trebouxiophyceae</taxon>
        <taxon>Trebouxiophyceae incertae sedis</taxon>
        <taxon>Coccomyxaceae</taxon>
        <taxon>Coccomyxa</taxon>
        <taxon>Coccomyxa subellipsoidea</taxon>
    </lineage>
</organism>
<dbReference type="SUPFAM" id="SSF52540">
    <property type="entry name" value="P-loop containing nucleoside triphosphate hydrolases"/>
    <property type="match status" value="1"/>
</dbReference>
<keyword evidence="9" id="KW-1185">Reference proteome</keyword>
<dbReference type="PANTHER" id="PTHR12755">
    <property type="entry name" value="CLEAVAGE/POLYADENYLATION FACTOR IA SUBUNIT CLP1P"/>
    <property type="match status" value="1"/>
</dbReference>
<keyword evidence="4" id="KW-0067">ATP-binding</keyword>
<dbReference type="STRING" id="574566.I0Z0M8"/>
<dbReference type="Pfam" id="PF00650">
    <property type="entry name" value="CRAL_TRIO"/>
    <property type="match status" value="1"/>
</dbReference>
<evidence type="ECO:0000256" key="1">
    <source>
        <dbReference type="ARBA" id="ARBA00004123"/>
    </source>
</evidence>
<name>I0Z0M8_COCSC</name>
<dbReference type="Gene3D" id="3.40.525.10">
    <property type="entry name" value="CRAL-TRIO lipid binding domain"/>
    <property type="match status" value="1"/>
</dbReference>
<evidence type="ECO:0000256" key="3">
    <source>
        <dbReference type="ARBA" id="ARBA00022741"/>
    </source>
</evidence>
<dbReference type="Gene3D" id="2.40.30.330">
    <property type="entry name" value="Pre-mRNA cleavage complex subunit Clp1, C-terminal domain"/>
    <property type="match status" value="1"/>
</dbReference>
<dbReference type="InterPro" id="IPR045116">
    <property type="entry name" value="Clp1/Grc3"/>
</dbReference>
<dbReference type="SMART" id="SM00516">
    <property type="entry name" value="SEC14"/>
    <property type="match status" value="1"/>
</dbReference>
<proteinExistence type="predicted"/>
<dbReference type="CDD" id="cd00170">
    <property type="entry name" value="SEC14"/>
    <property type="match status" value="1"/>
</dbReference>
<gene>
    <name evidence="8" type="ORF">COCSUDRAFT_47181</name>
</gene>
<dbReference type="Gene3D" id="3.40.50.300">
    <property type="entry name" value="P-loop containing nucleotide triphosphate hydrolases"/>
    <property type="match status" value="1"/>
</dbReference>
<dbReference type="Pfam" id="PF06807">
    <property type="entry name" value="Clp1"/>
    <property type="match status" value="1"/>
</dbReference>
<evidence type="ECO:0000256" key="6">
    <source>
        <dbReference type="SAM" id="MobiDB-lite"/>
    </source>
</evidence>
<evidence type="ECO:0000313" key="8">
    <source>
        <dbReference type="EMBL" id="EIE24197.1"/>
    </source>
</evidence>
<dbReference type="InterPro" id="IPR027417">
    <property type="entry name" value="P-loop_NTPase"/>
</dbReference>
<dbReference type="InterPro" id="IPR011074">
    <property type="entry name" value="CRAL/TRIO_N_dom"/>
</dbReference>
<dbReference type="GO" id="GO:0005524">
    <property type="term" value="F:ATP binding"/>
    <property type="evidence" value="ECO:0007669"/>
    <property type="project" value="UniProtKB-KW"/>
</dbReference>
<feature type="region of interest" description="Disordered" evidence="6">
    <location>
        <begin position="580"/>
        <end position="599"/>
    </location>
</feature>
<dbReference type="EMBL" id="AGSI01000006">
    <property type="protein sequence ID" value="EIE24197.1"/>
    <property type="molecule type" value="Genomic_DNA"/>
</dbReference>
<dbReference type="GO" id="GO:0006388">
    <property type="term" value="P:tRNA splicing, via endonucleolytic cleavage and ligation"/>
    <property type="evidence" value="ECO:0007669"/>
    <property type="project" value="TreeGrafter"/>
</dbReference>
<dbReference type="InterPro" id="IPR038238">
    <property type="entry name" value="Clp1_C_sf"/>
</dbReference>
<keyword evidence="2" id="KW-0507">mRNA processing</keyword>
<dbReference type="Pfam" id="PF16575">
    <property type="entry name" value="CLP1_P"/>
    <property type="match status" value="1"/>
</dbReference>
<dbReference type="InterPro" id="IPR032319">
    <property type="entry name" value="CLP1_P"/>
</dbReference>
<dbReference type="Proteomes" id="UP000007264">
    <property type="component" value="Unassembled WGS sequence"/>
</dbReference>
<comment type="subcellular location">
    <subcellularLocation>
        <location evidence="1">Nucleus</location>
    </subcellularLocation>
</comment>
<dbReference type="RefSeq" id="XP_005648741.1">
    <property type="nucleotide sequence ID" value="XM_005648684.1"/>
</dbReference>
<sequence>MNSALRSKKLKYFVLRYESDETPMVSYLNVHDGLEQRRRAAKEASTSNVSGPRTIIVGPTDAGKSSLGKILLNYAVRAGWVPTAVDLDVGQGSITVPGCIAATPVEALIDVEEGLPTEVPLVYFYGHQNPTENPELYKFLVERLADVLSRRANVDVQAAGVMINTMGWIEGLGYELLLHSIEALKADVILVVGQERLYNQLRNHLRARPEVSVVRLHSSGGVVTRTPQVRKQSRTRRTKEYFYGVRGDLSPHSQTASFEELRIFRIGGGPRAPSSALPLGATSVADPLRVTAVTAVNAELQNSLVAVSHANTPDQLLSVSVAGFLYISNVDIHQRTITYLAPCPGPLPGKYLLTGNLKANPSLEEWCKDTTLRRYLAARNGNIANAAKMLQNTLEWRRSYRPHEITWESIADEATGKQVIAPCTDKGGRTVVIMRPREERSKDTEAQIRFLVYTLEIASKIADASGQGKITWLIDFKGYSMRNAPSIRVSLTTLSILQNHYPERLGLALCYLPPRLFSMSWKALHPFIDTVTAEKVVFVSSQNEAAVMAQKFDMDQMEACLGGKGSWTYDKQEYSKFCRQQEPRSTADLLQPLDDRPTA</sequence>
<protein>
    <submittedName>
        <fullName evidence="8">Clp1-domain-containing protein</fullName>
    </submittedName>
</protein>
<evidence type="ECO:0000256" key="5">
    <source>
        <dbReference type="ARBA" id="ARBA00023242"/>
    </source>
</evidence>
<keyword evidence="5" id="KW-0539">Nucleus</keyword>
<dbReference type="InterPro" id="IPR036865">
    <property type="entry name" value="CRAL-TRIO_dom_sf"/>
</dbReference>
<accession>I0Z0M8</accession>
<dbReference type="AlphaFoldDB" id="I0Z0M8"/>
<dbReference type="GO" id="GO:0005634">
    <property type="term" value="C:nucleus"/>
    <property type="evidence" value="ECO:0007669"/>
    <property type="project" value="UniProtKB-SubCell"/>
</dbReference>
<evidence type="ECO:0000256" key="4">
    <source>
        <dbReference type="ARBA" id="ARBA00022840"/>
    </source>
</evidence>
<reference evidence="8 9" key="1">
    <citation type="journal article" date="2012" name="Genome Biol.">
        <title>The genome of the polar eukaryotic microalga coccomyxa subellipsoidea reveals traits of cold adaptation.</title>
        <authorList>
            <person name="Blanc G."/>
            <person name="Agarkova I."/>
            <person name="Grimwood J."/>
            <person name="Kuo A."/>
            <person name="Brueggeman A."/>
            <person name="Dunigan D."/>
            <person name="Gurnon J."/>
            <person name="Ladunga I."/>
            <person name="Lindquist E."/>
            <person name="Lucas S."/>
            <person name="Pangilinan J."/>
            <person name="Proschold T."/>
            <person name="Salamov A."/>
            <person name="Schmutz J."/>
            <person name="Weeks D."/>
            <person name="Yamada T."/>
            <person name="Claverie J.M."/>
            <person name="Grigoriev I."/>
            <person name="Van Etten J."/>
            <person name="Lomsadze A."/>
            <person name="Borodovsky M."/>
        </authorList>
    </citation>
    <scope>NUCLEOTIDE SEQUENCE [LARGE SCALE GENOMIC DNA]</scope>
    <source>
        <strain evidence="8 9">C-169</strain>
    </source>
</reference>
<dbReference type="eggNOG" id="KOG2749">
    <property type="taxonomic scope" value="Eukaryota"/>
</dbReference>
<dbReference type="InterPro" id="IPR010655">
    <property type="entry name" value="Clp1_C"/>
</dbReference>
<evidence type="ECO:0000259" key="7">
    <source>
        <dbReference type="PROSITE" id="PS50191"/>
    </source>
</evidence>
<dbReference type="InterPro" id="IPR001251">
    <property type="entry name" value="CRAL-TRIO_dom"/>
</dbReference>
<feature type="domain" description="CRAL-TRIO" evidence="7">
    <location>
        <begin position="408"/>
        <end position="569"/>
    </location>
</feature>